<sequence>MPAHSSETSSIYFDAPLTPMSTPPQILDKPLTVDPTVYNGRDAEVPDKGHKAIHPNGSEGWLPAADLLEQSVSPTHTGPILRKAENAPSIHSSTSFIPKDSLNRGASIYRSASVSKRSVFTNPDGNPIVGSTFIGGAATTGPNAKAEADESLHNRAASADASLSAKQLFKIQKTEAKDNKRLSKVIKTEGKVEKQALAVAIQELSELQNLQKAAIKVVSRTMLY</sequence>
<organism evidence="2 3">
    <name type="scientific">Guyanagaster necrorhizus</name>
    <dbReference type="NCBI Taxonomy" id="856835"/>
    <lineage>
        <taxon>Eukaryota</taxon>
        <taxon>Fungi</taxon>
        <taxon>Dikarya</taxon>
        <taxon>Basidiomycota</taxon>
        <taxon>Agaricomycotina</taxon>
        <taxon>Agaricomycetes</taxon>
        <taxon>Agaricomycetidae</taxon>
        <taxon>Agaricales</taxon>
        <taxon>Marasmiineae</taxon>
        <taxon>Physalacriaceae</taxon>
        <taxon>Guyanagaster</taxon>
    </lineage>
</organism>
<dbReference type="AlphaFoldDB" id="A0A9P7W2K0"/>
<evidence type="ECO:0000313" key="3">
    <source>
        <dbReference type="Proteomes" id="UP000812287"/>
    </source>
</evidence>
<reference evidence="2" key="1">
    <citation type="submission" date="2020-11" db="EMBL/GenBank/DDBJ databases">
        <title>Adaptations for nitrogen fixation in a non-lichenized fungal sporocarp promotes dispersal by wood-feeding termites.</title>
        <authorList>
            <consortium name="DOE Joint Genome Institute"/>
            <person name="Koch R.A."/>
            <person name="Yoon G."/>
            <person name="Arayal U."/>
            <person name="Lail K."/>
            <person name="Amirebrahimi M."/>
            <person name="Labutti K."/>
            <person name="Lipzen A."/>
            <person name="Riley R."/>
            <person name="Barry K."/>
            <person name="Henrissat B."/>
            <person name="Grigoriev I.V."/>
            <person name="Herr J.R."/>
            <person name="Aime M.C."/>
        </authorList>
    </citation>
    <scope>NUCLEOTIDE SEQUENCE</scope>
    <source>
        <strain evidence="2">MCA 3950</strain>
    </source>
</reference>
<protein>
    <submittedName>
        <fullName evidence="2">Uncharacterized protein</fullName>
    </submittedName>
</protein>
<dbReference type="EMBL" id="MU250525">
    <property type="protein sequence ID" value="KAG7451240.1"/>
    <property type="molecule type" value="Genomic_DNA"/>
</dbReference>
<keyword evidence="3" id="KW-1185">Reference proteome</keyword>
<proteinExistence type="predicted"/>
<dbReference type="OrthoDB" id="3267800at2759"/>
<dbReference type="RefSeq" id="XP_043044740.1">
    <property type="nucleotide sequence ID" value="XM_043185139.1"/>
</dbReference>
<feature type="region of interest" description="Disordered" evidence="1">
    <location>
        <begin position="1"/>
        <end position="34"/>
    </location>
</feature>
<dbReference type="Proteomes" id="UP000812287">
    <property type="component" value="Unassembled WGS sequence"/>
</dbReference>
<dbReference type="GeneID" id="66107436"/>
<feature type="compositionally biased region" description="Polar residues" evidence="1">
    <location>
        <begin position="1"/>
        <end position="11"/>
    </location>
</feature>
<name>A0A9P7W2K0_9AGAR</name>
<gene>
    <name evidence="2" type="ORF">BT62DRAFT_926898</name>
</gene>
<evidence type="ECO:0000313" key="2">
    <source>
        <dbReference type="EMBL" id="KAG7451240.1"/>
    </source>
</evidence>
<evidence type="ECO:0000256" key="1">
    <source>
        <dbReference type="SAM" id="MobiDB-lite"/>
    </source>
</evidence>
<comment type="caution">
    <text evidence="2">The sequence shown here is derived from an EMBL/GenBank/DDBJ whole genome shotgun (WGS) entry which is preliminary data.</text>
</comment>
<accession>A0A9P7W2K0</accession>